<sequence>MSLEIATHGEHTVCPFIGKYCFPENTISKSWYFNLPNEDFNMLNLGDEGCWNLWISHLTTQFKDECDMHLKDKAKARTKLCNESWRTYTTDKIRLLRLAYPKESNREICSRIRSGFNDAAADAFMVSCIKLSKMQSRAYDYDSHIAQYASFNRSFTSVPASTQQASNAQTGSSFQSGSSDNRNQQ</sequence>
<proteinExistence type="predicted"/>
<dbReference type="Proteomes" id="UP000275078">
    <property type="component" value="Unassembled WGS sequence"/>
</dbReference>
<name>A0A3N4IIC6_ASCIM</name>
<protein>
    <recommendedName>
        <fullName evidence="4">Retrotransposon gag domain-containing protein</fullName>
    </recommendedName>
</protein>
<gene>
    <name evidence="2" type="ORF">BJ508DRAFT_322048</name>
</gene>
<keyword evidence="3" id="KW-1185">Reference proteome</keyword>
<evidence type="ECO:0000256" key="1">
    <source>
        <dbReference type="SAM" id="MobiDB-lite"/>
    </source>
</evidence>
<accession>A0A3N4IIC6</accession>
<dbReference type="EMBL" id="ML119651">
    <property type="protein sequence ID" value="RPA85893.1"/>
    <property type="molecule type" value="Genomic_DNA"/>
</dbReference>
<reference evidence="2 3" key="1">
    <citation type="journal article" date="2018" name="Nat. Ecol. Evol.">
        <title>Pezizomycetes genomes reveal the molecular basis of ectomycorrhizal truffle lifestyle.</title>
        <authorList>
            <person name="Murat C."/>
            <person name="Payen T."/>
            <person name="Noel B."/>
            <person name="Kuo A."/>
            <person name="Morin E."/>
            <person name="Chen J."/>
            <person name="Kohler A."/>
            <person name="Krizsan K."/>
            <person name="Balestrini R."/>
            <person name="Da Silva C."/>
            <person name="Montanini B."/>
            <person name="Hainaut M."/>
            <person name="Levati E."/>
            <person name="Barry K.W."/>
            <person name="Belfiori B."/>
            <person name="Cichocki N."/>
            <person name="Clum A."/>
            <person name="Dockter R.B."/>
            <person name="Fauchery L."/>
            <person name="Guy J."/>
            <person name="Iotti M."/>
            <person name="Le Tacon F."/>
            <person name="Lindquist E.A."/>
            <person name="Lipzen A."/>
            <person name="Malagnac F."/>
            <person name="Mello A."/>
            <person name="Molinier V."/>
            <person name="Miyauchi S."/>
            <person name="Poulain J."/>
            <person name="Riccioni C."/>
            <person name="Rubini A."/>
            <person name="Sitrit Y."/>
            <person name="Splivallo R."/>
            <person name="Traeger S."/>
            <person name="Wang M."/>
            <person name="Zifcakova L."/>
            <person name="Wipf D."/>
            <person name="Zambonelli A."/>
            <person name="Paolocci F."/>
            <person name="Nowrousian M."/>
            <person name="Ottonello S."/>
            <person name="Baldrian P."/>
            <person name="Spatafora J.W."/>
            <person name="Henrissat B."/>
            <person name="Nagy L.G."/>
            <person name="Aury J.M."/>
            <person name="Wincker P."/>
            <person name="Grigoriev I.V."/>
            <person name="Bonfante P."/>
            <person name="Martin F.M."/>
        </authorList>
    </citation>
    <scope>NUCLEOTIDE SEQUENCE [LARGE SCALE GENOMIC DNA]</scope>
    <source>
        <strain evidence="2 3">RN42</strain>
    </source>
</reference>
<feature type="region of interest" description="Disordered" evidence="1">
    <location>
        <begin position="161"/>
        <end position="185"/>
    </location>
</feature>
<dbReference type="AlphaFoldDB" id="A0A3N4IIC6"/>
<evidence type="ECO:0008006" key="4">
    <source>
        <dbReference type="Google" id="ProtNLM"/>
    </source>
</evidence>
<evidence type="ECO:0000313" key="3">
    <source>
        <dbReference type="Proteomes" id="UP000275078"/>
    </source>
</evidence>
<organism evidence="2 3">
    <name type="scientific">Ascobolus immersus RN42</name>
    <dbReference type="NCBI Taxonomy" id="1160509"/>
    <lineage>
        <taxon>Eukaryota</taxon>
        <taxon>Fungi</taxon>
        <taxon>Dikarya</taxon>
        <taxon>Ascomycota</taxon>
        <taxon>Pezizomycotina</taxon>
        <taxon>Pezizomycetes</taxon>
        <taxon>Pezizales</taxon>
        <taxon>Ascobolaceae</taxon>
        <taxon>Ascobolus</taxon>
    </lineage>
</organism>
<evidence type="ECO:0000313" key="2">
    <source>
        <dbReference type="EMBL" id="RPA85893.1"/>
    </source>
</evidence>